<accession>A0A078M444</accession>
<gene>
    <name evidence="3" type="ORF">BN1048_00800</name>
</gene>
<reference evidence="3 4" key="1">
    <citation type="submission" date="2014-07" db="EMBL/GenBank/DDBJ databases">
        <authorList>
            <person name="Urmite Genomes Urmite Genomes"/>
        </authorList>
    </citation>
    <scope>NUCLEOTIDE SEQUENCE [LARGE SCALE GENOMIC DNA]</scope>
    <source>
        <strain evidence="3 4">13MG44_air</strain>
    </source>
</reference>
<name>A0A078M444_9STAP</name>
<dbReference type="STRING" id="1461582.BN1048_00800"/>
<evidence type="ECO:0000256" key="2">
    <source>
        <dbReference type="SAM" id="SignalP"/>
    </source>
</evidence>
<organism evidence="3 4">
    <name type="scientific">Jeotgalicoccus saudimassiliensis</name>
    <dbReference type="NCBI Taxonomy" id="1461582"/>
    <lineage>
        <taxon>Bacteria</taxon>
        <taxon>Bacillati</taxon>
        <taxon>Bacillota</taxon>
        <taxon>Bacilli</taxon>
        <taxon>Bacillales</taxon>
        <taxon>Staphylococcaceae</taxon>
        <taxon>Jeotgalicoccus</taxon>
    </lineage>
</organism>
<sequence>MKLKLSATLLVLLAAGCSGSSPEETLIEQEEYKSELEGLLQTEQVRNKQLTLHLDNLETQIVNFERDRDNPNVEKYVDIVTAYADGITKNLNTLNEHIAAYRSGDQVNTGEVIKTRDAVKDTVETYESAVGELELTEVLEREHSNVVLANEEITEAVNQIADALAADDETLLNEAIDRLQSATEYL</sequence>
<evidence type="ECO:0008006" key="5">
    <source>
        <dbReference type="Google" id="ProtNLM"/>
    </source>
</evidence>
<feature type="chain" id="PRO_5001741839" description="Cell-wall binding lipoprotein" evidence="2">
    <location>
        <begin position="21"/>
        <end position="186"/>
    </location>
</feature>
<dbReference type="RefSeq" id="WP_035808698.1">
    <property type="nucleotide sequence ID" value="NZ_CCSE01000001.1"/>
</dbReference>
<dbReference type="EMBL" id="CCSE01000001">
    <property type="protein sequence ID" value="CEA00067.1"/>
    <property type="molecule type" value="Genomic_DNA"/>
</dbReference>
<feature type="coiled-coil region" evidence="1">
    <location>
        <begin position="40"/>
        <end position="67"/>
    </location>
</feature>
<evidence type="ECO:0000313" key="4">
    <source>
        <dbReference type="Proteomes" id="UP000044136"/>
    </source>
</evidence>
<feature type="signal peptide" evidence="2">
    <location>
        <begin position="1"/>
        <end position="20"/>
    </location>
</feature>
<dbReference type="HOGENOM" id="CLU_1452631_0_0_9"/>
<dbReference type="OrthoDB" id="2417903at2"/>
<evidence type="ECO:0000256" key="1">
    <source>
        <dbReference type="SAM" id="Coils"/>
    </source>
</evidence>
<dbReference type="Proteomes" id="UP000044136">
    <property type="component" value="Unassembled WGS sequence"/>
</dbReference>
<protein>
    <recommendedName>
        <fullName evidence="5">Cell-wall binding lipoprotein</fullName>
    </recommendedName>
</protein>
<evidence type="ECO:0000313" key="3">
    <source>
        <dbReference type="EMBL" id="CEA00067.1"/>
    </source>
</evidence>
<dbReference type="eggNOG" id="ENOG502ZSWH">
    <property type="taxonomic scope" value="Bacteria"/>
</dbReference>
<proteinExistence type="predicted"/>
<dbReference type="PROSITE" id="PS51257">
    <property type="entry name" value="PROKAR_LIPOPROTEIN"/>
    <property type="match status" value="1"/>
</dbReference>
<keyword evidence="1" id="KW-0175">Coiled coil</keyword>
<keyword evidence="4" id="KW-1185">Reference proteome</keyword>
<dbReference type="AlphaFoldDB" id="A0A078M444"/>
<keyword evidence="2" id="KW-0732">Signal</keyword>